<feature type="region of interest" description="Disordered" evidence="1">
    <location>
        <begin position="1813"/>
        <end position="1885"/>
    </location>
</feature>
<keyword evidence="2" id="KW-0472">Membrane</keyword>
<feature type="region of interest" description="Disordered" evidence="1">
    <location>
        <begin position="1216"/>
        <end position="1322"/>
    </location>
</feature>
<feature type="region of interest" description="Disordered" evidence="1">
    <location>
        <begin position="1942"/>
        <end position="2042"/>
    </location>
</feature>
<dbReference type="HOGENOM" id="CLU_002284_2_1_1"/>
<feature type="compositionally biased region" description="Polar residues" evidence="1">
    <location>
        <begin position="2001"/>
        <end position="2010"/>
    </location>
</feature>
<feature type="compositionally biased region" description="Pro residues" evidence="1">
    <location>
        <begin position="2184"/>
        <end position="2197"/>
    </location>
</feature>
<keyword evidence="4" id="KW-1185">Reference proteome</keyword>
<evidence type="ECO:0000313" key="3">
    <source>
        <dbReference type="Ensembl" id="ENSONIP00000007009.2"/>
    </source>
</evidence>
<proteinExistence type="predicted"/>
<reference evidence="3" key="2">
    <citation type="submission" date="2025-08" db="UniProtKB">
        <authorList>
            <consortium name="Ensembl"/>
        </authorList>
    </citation>
    <scope>IDENTIFICATION</scope>
</reference>
<dbReference type="PANTHER" id="PTHR21590:SF3">
    <property type="entry name" value="UPF0606 PROTEIN KIAA1549L"/>
    <property type="match status" value="1"/>
</dbReference>
<dbReference type="eggNOG" id="ENOG502QU24">
    <property type="taxonomic scope" value="Eukaryota"/>
</dbReference>
<feature type="region of interest" description="Disordered" evidence="1">
    <location>
        <begin position="2177"/>
        <end position="2236"/>
    </location>
</feature>
<feature type="compositionally biased region" description="Basic and acidic residues" evidence="1">
    <location>
        <begin position="1961"/>
        <end position="1981"/>
    </location>
</feature>
<dbReference type="STRING" id="8128.ENSONIP00000007009"/>
<sequence length="2311" mass="250262">MAPGLRSGRTGHPRVAGTGGADPGGCSPQRTDAGGEGRCLRTRLRVGAAGMLANCLLSVAVLLLLVRCSLAAEEKSTYDASGSSPLPSDPAVTGVPAHPSADLSVAEEVPFPVVHSDSHSDTDAEGLSGQPAFSSVLTMMAGTVKHPVSLDQSRTLPTITRDEIHTTQWPSHNSSQGSDMSSSSSHVGASSGLTFSMSQKHATPPQTADYTVSRLSHVFFTNGNNIVSSFPSSTELTPIMSSPSPSALSVLSSSVPSFVLSPSTEWIDKALQTETAALSARSQGWSDSLTIPQSTTQSLADLQSVRRERQSKTSKRPHSSSETSIDKSNKVTTHSSVDRIYTMSELYTRIATPKEIRTPATSTYTPYSTPNYSQNLLKTLYRPTQMQNPGMNFVPANNLEMNASFPTKLESRAVQRQQGASQDPTSALLSAHPKGYSISSHITQWLLNQTAYMEKEFKTAGDSRTFFHESHAIMSSLSSHVGTPTVSPVMAITPGESFFTVSLETPPGKVTLSEAAITKLTGSHSGMMSSEHASNPGDLPIAAGHSSPRVPATDVIYNQGEITAAELRSVSTHAHLNNSVSLTQLKPDSTTRSIPSLSTRTGTTSSALESDLLNLRPRNVQESVTGSSKGITHLHIDYTTSKTLFPSNKIESLSGSANDIIYTTRSHSHLSQPTYNPNYNNIDELSSRSEIYFANQPKSISSLQITSSEGPLQTRPLPDFFHKLYTLSLTSQKSEEAVVSSDETSSHIKSEGVTEIHTRAENSKILQGSPLFNGNNESSLISDTMFYKKETPSVFTTRFPSLGTKTDFFMLTKGSAGSGKISTEIPFLPVTAEPLMRVFHRDNVTSVGHNEPSEMTLTQTTNSFSHSQGPITSVNSNKSNFHLGRETNMPSHVSPAVTTSSSDGQKGMETWSAIFSLGTKLMAPYTEWKTTKPVPLESSGFKLESTSITFDRVKSNLPTVGPSFQNPKLEDGQERNVYMLNSADSTAVASDPYPAHPTGDYPSFATSDYKKWSLYPANFKSSMAVNVQQDVFLPLTHITTDSAAFSQAAHVELIYKSRNSPSLTAVPSLESAFDSAVTLSNSPVHSISDTDSNSKTTDSILKTSTFPADLISSFPSYHSLSSSSSSSFSSPSSSPLSSSYIRPTTRKATMDQGTASLAVSLNVAQSSFPSSSPSLISSLDSNHSLVVTETFVLTEAETDELTAGTSKTVGLTFPKEKEASLSPSQSVRITHSAGPTERTTQVSPLTPRQDTTTASVKLSTTTTSTTKTKNSTTTTPSLRVTTQSTTTTTPQTTFATRKTTTTTTVRTQSNRRTFTPPVLRTSPPRGVTAVFISPFTTTTETPPQQCNITERMWVKTVVSIYVRRNRLDSIQRQNLRRGLSQGLRKALNDTSAQAQVETVFGSPNMTVAYHVTGGDIVYPPSVVMEGLASYGRDKLIADLRQYLPMVTALPLPVALWRPSPATGFQLKTVLQFVGVGDDPRSCRFSQMMEQRLEKVFSEAQAKVLNANSRLSVQMLSVSQAAGSPAVSLVYTVKNGTGFLNGTAASNLLGQLSAELVGYFLFYPPLIVAEPMEYHNLNTSIATRDFWVVTVIQDVDNASLEGQYQSFASLMEQRLAELFVLAGQQGTRFRRATTVGSYTVQMVSIRRISGLKNPAEMTYYVQHNGIPLLGTSAAKVLNTVDSQTMALTLGYFVQVQAEPVVKNPPNNLWIIAAVLAPISVVTLIIIIITAVLCRKNKNDFKADAIGNLNPRAKMAYRRDVGYYHQPVQGFDYAKQHLGQQGGDEETLPVSQDTLVMSLQIRDTPLSLEKALQQDGTANKKSLTTDKHKSKLPSEDGSVISNESEKPNSGRGLTVSKITAQQKLTKEETRKRDDPYDTSSGSLQLISIKPVAAQTNYSHPASSDRSQDSAIVNGEVNLALKQKSDIEHYRNKLRLKAKRKGYYDFPSANGSSSGRAVAQRQQHGHERAADEHGRPLEPDDERGSTYVKSHRRHSQVGQAAYRSRQSLSSPSPGGTEMDLLVMRERPRRGIRNSGYDRSSDGELKSTGFITEPELIEETNVDRLMGPRGYMYGRGLKGHSETSTLSSQPSIDEVRQQMHLLLEEAFSLASGGQSTSGRHSHHHHQPNHYNPAPPPLPYADVVTSAPGTMSSGQGGLQWVPSYGTDMYQCSLPKPAFRFTQLPEAMGSPPPLPPRTGPPPGTSLRRSTSDLGPKGRSLETSVTEMQSQHDNNPYGPTTRAALPSITAEQPVSNYSGNPITAVYAIPATRPGYSEYFVSTPPTSYHSPSWMSYPPEPEDVPPQWADSNQCHLETIC</sequence>
<feature type="region of interest" description="Disordered" evidence="1">
    <location>
        <begin position="76"/>
        <end position="98"/>
    </location>
</feature>
<feature type="region of interest" description="Disordered" evidence="1">
    <location>
        <begin position="1"/>
        <end position="36"/>
    </location>
</feature>
<evidence type="ECO:0000256" key="1">
    <source>
        <dbReference type="SAM" id="MobiDB-lite"/>
    </source>
</evidence>
<organism evidence="3 4">
    <name type="scientific">Oreochromis niloticus</name>
    <name type="common">Nile tilapia</name>
    <name type="synonym">Tilapia nilotica</name>
    <dbReference type="NCBI Taxonomy" id="8128"/>
    <lineage>
        <taxon>Eukaryota</taxon>
        <taxon>Metazoa</taxon>
        <taxon>Chordata</taxon>
        <taxon>Craniata</taxon>
        <taxon>Vertebrata</taxon>
        <taxon>Euteleostomi</taxon>
        <taxon>Actinopterygii</taxon>
        <taxon>Neopterygii</taxon>
        <taxon>Teleostei</taxon>
        <taxon>Neoteleostei</taxon>
        <taxon>Acanthomorphata</taxon>
        <taxon>Ovalentaria</taxon>
        <taxon>Cichlomorphae</taxon>
        <taxon>Cichliformes</taxon>
        <taxon>Cichlidae</taxon>
        <taxon>African cichlids</taxon>
        <taxon>Pseudocrenilabrinae</taxon>
        <taxon>Oreochromini</taxon>
        <taxon>Oreochromis</taxon>
    </lineage>
</organism>
<evidence type="ECO:0000256" key="2">
    <source>
        <dbReference type="SAM" id="Phobius"/>
    </source>
</evidence>
<feature type="region of interest" description="Disordered" evidence="1">
    <location>
        <begin position="581"/>
        <end position="605"/>
    </location>
</feature>
<dbReference type="Proteomes" id="UP000005207">
    <property type="component" value="Linkage group LG1"/>
</dbReference>
<feature type="compositionally biased region" description="Polar residues" evidence="1">
    <location>
        <begin position="2214"/>
        <end position="2231"/>
    </location>
</feature>
<feature type="compositionally biased region" description="Basic and acidic residues" evidence="1">
    <location>
        <begin position="1862"/>
        <end position="1873"/>
    </location>
</feature>
<reference evidence="3" key="3">
    <citation type="submission" date="2025-09" db="UniProtKB">
        <authorList>
            <consortium name="Ensembl"/>
        </authorList>
    </citation>
    <scope>IDENTIFICATION</scope>
</reference>
<dbReference type="InterPro" id="IPR024606">
    <property type="entry name" value="KIAA1549"/>
</dbReference>
<gene>
    <name evidence="3" type="primary">KIAA1549L</name>
</gene>
<dbReference type="Pfam" id="PF12877">
    <property type="entry name" value="KIAA1549"/>
    <property type="match status" value="1"/>
</dbReference>
<feature type="compositionally biased region" description="Polar residues" evidence="1">
    <location>
        <begin position="1237"/>
        <end position="1250"/>
    </location>
</feature>
<keyword evidence="2" id="KW-0812">Transmembrane</keyword>
<reference evidence="4" key="1">
    <citation type="submission" date="2012-01" db="EMBL/GenBank/DDBJ databases">
        <title>The Genome Sequence of Oreochromis niloticus (Nile Tilapia).</title>
        <authorList>
            <consortium name="Broad Institute Genome Assembly Team"/>
            <consortium name="Broad Institute Sequencing Platform"/>
            <person name="Di Palma F."/>
            <person name="Johnson J."/>
            <person name="Lander E.S."/>
            <person name="Lindblad-Toh K."/>
        </authorList>
    </citation>
    <scope>NUCLEOTIDE SEQUENCE [LARGE SCALE GENOMIC DNA]</scope>
</reference>
<feature type="compositionally biased region" description="Low complexity" evidence="1">
    <location>
        <begin position="1251"/>
        <end position="1313"/>
    </location>
</feature>
<feature type="region of interest" description="Disordered" evidence="1">
    <location>
        <begin position="164"/>
        <end position="191"/>
    </location>
</feature>
<dbReference type="Ensembl" id="ENSONIT00000007014.2">
    <property type="protein sequence ID" value="ENSONIP00000007009.2"/>
    <property type="gene ID" value="ENSONIG00000005573.2"/>
</dbReference>
<evidence type="ECO:0000313" key="4">
    <source>
        <dbReference type="Proteomes" id="UP000005207"/>
    </source>
</evidence>
<feature type="transmembrane region" description="Helical" evidence="2">
    <location>
        <begin position="1707"/>
        <end position="1731"/>
    </location>
</feature>
<feature type="compositionally biased region" description="Low complexity" evidence="1">
    <location>
        <begin position="171"/>
        <end position="191"/>
    </location>
</feature>
<feature type="region of interest" description="Disordered" evidence="1">
    <location>
        <begin position="2106"/>
        <end position="2134"/>
    </location>
</feature>
<dbReference type="OMA" id="FHESHAI"/>
<feature type="transmembrane region" description="Helical" evidence="2">
    <location>
        <begin position="46"/>
        <end position="66"/>
    </location>
</feature>
<name>I3JDR9_ORENI</name>
<protein>
    <submittedName>
        <fullName evidence="3">KIAA1549 like</fullName>
    </submittedName>
</protein>
<dbReference type="InParanoid" id="I3JDR9"/>
<accession>I3JDR9</accession>
<dbReference type="PANTHER" id="PTHR21590">
    <property type="entry name" value="SEA DOMAIN-CONTAINING PROTEIN"/>
    <property type="match status" value="1"/>
</dbReference>
<keyword evidence="2" id="KW-1133">Transmembrane helix</keyword>
<dbReference type="GeneTree" id="ENSGT00530000063472"/>
<feature type="region of interest" description="Disordered" evidence="1">
    <location>
        <begin position="302"/>
        <end position="334"/>
    </location>
</feature>